<dbReference type="AlphaFoldDB" id="A0A2R5EZT3"/>
<evidence type="ECO:0000313" key="4">
    <source>
        <dbReference type="EMBL" id="GBG12180.1"/>
    </source>
</evidence>
<gene>
    <name evidence="4" type="ORF">PAT3040_07042</name>
</gene>
<dbReference type="InterPro" id="IPR003791">
    <property type="entry name" value="UPF0178"/>
</dbReference>
<evidence type="ECO:0000256" key="2">
    <source>
        <dbReference type="HAMAP-Rule" id="MF_00489"/>
    </source>
</evidence>
<name>A0A2R5EZT3_9BACL</name>
<evidence type="ECO:0000313" key="5">
    <source>
        <dbReference type="Proteomes" id="UP000245202"/>
    </source>
</evidence>
<dbReference type="PANTHER" id="PTHR35146:SF1">
    <property type="entry name" value="UPF0178 PROTEIN YAII"/>
    <property type="match status" value="1"/>
</dbReference>
<evidence type="ECO:0000256" key="1">
    <source>
        <dbReference type="ARBA" id="ARBA00008522"/>
    </source>
</evidence>
<sequence length="159" mass="17484">MTPGTVPGFSIVVDADSCPVKHEIVETALRHGVPVLMVASHDHRLEALPGVENVQVDRSDQSVDLYILNRIKRGDIVVTGDFGLACVAIGKGTVVLSPRGEQYTDANIDYLMERRHEGARRRRAGGRTKGPKAMTGDDRKTFQQKLTKVLIGMQEIHDI</sequence>
<feature type="compositionally biased region" description="Basic residues" evidence="3">
    <location>
        <begin position="117"/>
        <end position="130"/>
    </location>
</feature>
<dbReference type="HAMAP" id="MF_00489">
    <property type="entry name" value="UPF0178"/>
    <property type="match status" value="1"/>
</dbReference>
<feature type="region of interest" description="Disordered" evidence="3">
    <location>
        <begin position="115"/>
        <end position="137"/>
    </location>
</feature>
<dbReference type="PANTHER" id="PTHR35146">
    <property type="entry name" value="UPF0178 PROTEIN YAII"/>
    <property type="match status" value="1"/>
</dbReference>
<dbReference type="RefSeq" id="WP_108996259.1">
    <property type="nucleotide sequence ID" value="NZ_BDQX01000458.1"/>
</dbReference>
<dbReference type="Proteomes" id="UP000245202">
    <property type="component" value="Unassembled WGS sequence"/>
</dbReference>
<proteinExistence type="inferred from homology"/>
<keyword evidence="5" id="KW-1185">Reference proteome</keyword>
<organism evidence="4 5">
    <name type="scientific">Paenibacillus agaridevorans</name>
    <dbReference type="NCBI Taxonomy" id="171404"/>
    <lineage>
        <taxon>Bacteria</taxon>
        <taxon>Bacillati</taxon>
        <taxon>Bacillota</taxon>
        <taxon>Bacilli</taxon>
        <taxon>Bacillales</taxon>
        <taxon>Paenibacillaceae</taxon>
        <taxon>Paenibacillus</taxon>
    </lineage>
</organism>
<accession>A0A2R5EZT3</accession>
<dbReference type="Pfam" id="PF02639">
    <property type="entry name" value="DUF188"/>
    <property type="match status" value="1"/>
</dbReference>
<dbReference type="EMBL" id="BDQX01000458">
    <property type="protein sequence ID" value="GBG12180.1"/>
    <property type="molecule type" value="Genomic_DNA"/>
</dbReference>
<protein>
    <recommendedName>
        <fullName evidence="2">UPF0178 protein PAT3040_07042</fullName>
    </recommendedName>
</protein>
<evidence type="ECO:0000256" key="3">
    <source>
        <dbReference type="SAM" id="MobiDB-lite"/>
    </source>
</evidence>
<dbReference type="NCBIfam" id="NF001095">
    <property type="entry name" value="PRK00124.1"/>
    <property type="match status" value="1"/>
</dbReference>
<comment type="caution">
    <text evidence="4">The sequence shown here is derived from an EMBL/GenBank/DDBJ whole genome shotgun (WGS) entry which is preliminary data.</text>
</comment>
<comment type="similarity">
    <text evidence="1 2">Belongs to the UPF0178 family.</text>
</comment>
<reference evidence="4 5" key="1">
    <citation type="submission" date="2017-08" db="EMBL/GenBank/DDBJ databases">
        <title>Substantial Increase in Enzyme Production by Combined Drug-Resistance Mutations in Paenibacillus agaridevorans.</title>
        <authorList>
            <person name="Tanaka Y."/>
            <person name="Funane K."/>
            <person name="Hosaka T."/>
            <person name="Shiwa Y."/>
            <person name="Fujita N."/>
            <person name="Miyazaki T."/>
            <person name="Yoshikawa H."/>
            <person name="Murakami K."/>
            <person name="Kasahara K."/>
            <person name="Inaoka T."/>
            <person name="Hiraga Y."/>
            <person name="Ochi K."/>
        </authorList>
    </citation>
    <scope>NUCLEOTIDE SEQUENCE [LARGE SCALE GENOMIC DNA]</scope>
    <source>
        <strain evidence="4 5">T-3040</strain>
    </source>
</reference>